<evidence type="ECO:0000256" key="1">
    <source>
        <dbReference type="SAM" id="SignalP"/>
    </source>
</evidence>
<evidence type="ECO:0000313" key="2">
    <source>
        <dbReference type="EMBL" id="MBD1392676.1"/>
    </source>
</evidence>
<dbReference type="EMBL" id="JACWMX010000002">
    <property type="protein sequence ID" value="MBD1392676.1"/>
    <property type="molecule type" value="Genomic_DNA"/>
</dbReference>
<sequence length="161" mass="18613">MKRLVLVLLLFCFAASTYAQSISFFDLTNLTNLSDGQAHTYLTLGKVFKHQYQEVVNGKKIEHFRSINPKEKEQTVTIGVNTVLQNQTVLRSITYTTLDPQHVVNMISQAKRSKMTLKFQGVNQDNNIFIFDNEFYRIEMFISTSDNRGMVKINQKEFVGY</sequence>
<evidence type="ECO:0008006" key="4">
    <source>
        <dbReference type="Google" id="ProtNLM"/>
    </source>
</evidence>
<dbReference type="RefSeq" id="WP_191161806.1">
    <property type="nucleotide sequence ID" value="NZ_JACWMX010000002.1"/>
</dbReference>
<feature type="chain" id="PRO_5038094863" description="DUF4252 domain-containing protein" evidence="1">
    <location>
        <begin position="20"/>
        <end position="161"/>
    </location>
</feature>
<proteinExistence type="predicted"/>
<gene>
    <name evidence="2" type="ORF">IDJ76_06180</name>
</gene>
<comment type="caution">
    <text evidence="2">The sequence shown here is derived from an EMBL/GenBank/DDBJ whole genome shotgun (WGS) entry which is preliminary data.</text>
</comment>
<name>A0A926NK30_9SPHI</name>
<keyword evidence="3" id="KW-1185">Reference proteome</keyword>
<feature type="signal peptide" evidence="1">
    <location>
        <begin position="1"/>
        <end position="19"/>
    </location>
</feature>
<evidence type="ECO:0000313" key="3">
    <source>
        <dbReference type="Proteomes" id="UP000619078"/>
    </source>
</evidence>
<keyword evidence="1" id="KW-0732">Signal</keyword>
<dbReference type="Proteomes" id="UP000619078">
    <property type="component" value="Unassembled WGS sequence"/>
</dbReference>
<organism evidence="2 3">
    <name type="scientific">Mucilaginibacter glaciei</name>
    <dbReference type="NCBI Taxonomy" id="2772109"/>
    <lineage>
        <taxon>Bacteria</taxon>
        <taxon>Pseudomonadati</taxon>
        <taxon>Bacteroidota</taxon>
        <taxon>Sphingobacteriia</taxon>
        <taxon>Sphingobacteriales</taxon>
        <taxon>Sphingobacteriaceae</taxon>
        <taxon>Mucilaginibacter</taxon>
    </lineage>
</organism>
<protein>
    <recommendedName>
        <fullName evidence="4">DUF4252 domain-containing protein</fullName>
    </recommendedName>
</protein>
<dbReference type="AlphaFoldDB" id="A0A926NK30"/>
<accession>A0A926NK30</accession>
<reference evidence="2" key="1">
    <citation type="submission" date="2020-09" db="EMBL/GenBank/DDBJ databases">
        <title>Novel species of Mucilaginibacter isolated from a glacier on the Tibetan Plateau.</title>
        <authorList>
            <person name="Liu Q."/>
            <person name="Xin Y.-H."/>
        </authorList>
    </citation>
    <scope>NUCLEOTIDE SEQUENCE</scope>
    <source>
        <strain evidence="2">ZB1P21</strain>
    </source>
</reference>